<keyword evidence="3" id="KW-0067">ATP-binding</keyword>
<organism evidence="5 6">
    <name type="scientific">Ileibacterium valens</name>
    <dbReference type="NCBI Taxonomy" id="1862668"/>
    <lineage>
        <taxon>Bacteria</taxon>
        <taxon>Bacillati</taxon>
        <taxon>Bacillota</taxon>
        <taxon>Erysipelotrichia</taxon>
        <taxon>Erysipelotrichales</taxon>
        <taxon>Erysipelotrichaceae</taxon>
        <taxon>Ileibacterium</taxon>
    </lineage>
</organism>
<dbReference type="PANTHER" id="PTHR42939:SF3">
    <property type="entry name" value="ABC TRANSPORTER ATP-BINDING COMPONENT"/>
    <property type="match status" value="1"/>
</dbReference>
<sequence>MPALSVRGLNKSFGTFALKGITFEVPQGTVCAIIGENGSGKSSTLECILGIDIPDSGNISIYGINPQENIDAHSLVGVAFDSCPFPENCTAADLQTILKGVFKNWNSTLYSALIEECKIPLHQKIRTFSRGMKAKLDIVCALCHEADLLILDEATAGLDPVIREEMIDQLLNFMQDEKHAILMTSHISSDLERIADYIIFIKDGQIVFIEQKDLLLAEYGMACVSSDQLEYIAGEFIVRLRKQAMNTDLLIRNRAEFSKRYPDYSLRPASLDEIVLMFTRGKTL</sequence>
<dbReference type="InterPro" id="IPR051782">
    <property type="entry name" value="ABC_Transporter_VariousFunc"/>
</dbReference>
<dbReference type="AlphaFoldDB" id="A0A1U7ND50"/>
<dbReference type="Pfam" id="PF00005">
    <property type="entry name" value="ABC_tran"/>
    <property type="match status" value="1"/>
</dbReference>
<accession>A0A1U7ND50</accession>
<feature type="domain" description="ABC transporter" evidence="4">
    <location>
        <begin position="1"/>
        <end position="228"/>
    </location>
</feature>
<dbReference type="InterPro" id="IPR003439">
    <property type="entry name" value="ABC_transporter-like_ATP-bd"/>
</dbReference>
<dbReference type="GO" id="GO:0005524">
    <property type="term" value="F:ATP binding"/>
    <property type="evidence" value="ECO:0007669"/>
    <property type="project" value="UniProtKB-KW"/>
</dbReference>
<keyword evidence="1" id="KW-0813">Transport</keyword>
<reference evidence="5 6" key="1">
    <citation type="submission" date="2016-11" db="EMBL/GenBank/DDBJ databases">
        <title>Description of two novel members of the family Erysipelotrichaceae: Ileibacterium lipovorans gen. nov., sp. nov. and Dubosiella newyorkensis, gen. nov., sp. nov.</title>
        <authorList>
            <person name="Cox L.M."/>
            <person name="Sohn J."/>
            <person name="Tyrrell K.L."/>
            <person name="Citron D.M."/>
            <person name="Lawson P.A."/>
            <person name="Patel N.B."/>
            <person name="Iizumi T."/>
            <person name="Perez-Perez G.I."/>
            <person name="Goldstein E.J."/>
            <person name="Blaser M.J."/>
        </authorList>
    </citation>
    <scope>NUCLEOTIDE SEQUENCE [LARGE SCALE GENOMIC DNA]</scope>
    <source>
        <strain evidence="5 6">NYU-BL-A3</strain>
    </source>
</reference>
<evidence type="ECO:0000256" key="1">
    <source>
        <dbReference type="ARBA" id="ARBA00022448"/>
    </source>
</evidence>
<dbReference type="EMBL" id="MPJW01000260">
    <property type="protein sequence ID" value="OLU36769.1"/>
    <property type="molecule type" value="Genomic_DNA"/>
</dbReference>
<dbReference type="PANTHER" id="PTHR42939">
    <property type="entry name" value="ABC TRANSPORTER ATP-BINDING PROTEIN ALBC-RELATED"/>
    <property type="match status" value="1"/>
</dbReference>
<dbReference type="Proteomes" id="UP000186341">
    <property type="component" value="Unassembled WGS sequence"/>
</dbReference>
<dbReference type="CDD" id="cd03230">
    <property type="entry name" value="ABC_DR_subfamily_A"/>
    <property type="match status" value="1"/>
</dbReference>
<keyword evidence="6" id="KW-1185">Reference proteome</keyword>
<protein>
    <recommendedName>
        <fullName evidence="4">ABC transporter domain-containing protein</fullName>
    </recommendedName>
</protein>
<dbReference type="PROSITE" id="PS50893">
    <property type="entry name" value="ABC_TRANSPORTER_2"/>
    <property type="match status" value="1"/>
</dbReference>
<keyword evidence="2" id="KW-0547">Nucleotide-binding</keyword>
<evidence type="ECO:0000259" key="4">
    <source>
        <dbReference type="PROSITE" id="PS50893"/>
    </source>
</evidence>
<dbReference type="InterPro" id="IPR027417">
    <property type="entry name" value="P-loop_NTPase"/>
</dbReference>
<dbReference type="SUPFAM" id="SSF52540">
    <property type="entry name" value="P-loop containing nucleoside triphosphate hydrolases"/>
    <property type="match status" value="1"/>
</dbReference>
<evidence type="ECO:0000313" key="5">
    <source>
        <dbReference type="EMBL" id="OLU36769.1"/>
    </source>
</evidence>
<gene>
    <name evidence="5" type="ORF">BO222_11905</name>
</gene>
<proteinExistence type="predicted"/>
<evidence type="ECO:0000256" key="2">
    <source>
        <dbReference type="ARBA" id="ARBA00022741"/>
    </source>
</evidence>
<name>A0A1U7ND50_9FIRM</name>
<dbReference type="SMART" id="SM00382">
    <property type="entry name" value="AAA"/>
    <property type="match status" value="1"/>
</dbReference>
<evidence type="ECO:0000256" key="3">
    <source>
        <dbReference type="ARBA" id="ARBA00022840"/>
    </source>
</evidence>
<comment type="caution">
    <text evidence="5">The sequence shown here is derived from an EMBL/GenBank/DDBJ whole genome shotgun (WGS) entry which is preliminary data.</text>
</comment>
<dbReference type="Gene3D" id="3.40.50.300">
    <property type="entry name" value="P-loop containing nucleotide triphosphate hydrolases"/>
    <property type="match status" value="1"/>
</dbReference>
<dbReference type="GO" id="GO:0016887">
    <property type="term" value="F:ATP hydrolysis activity"/>
    <property type="evidence" value="ECO:0007669"/>
    <property type="project" value="InterPro"/>
</dbReference>
<evidence type="ECO:0000313" key="6">
    <source>
        <dbReference type="Proteomes" id="UP000186341"/>
    </source>
</evidence>
<dbReference type="InterPro" id="IPR003593">
    <property type="entry name" value="AAA+_ATPase"/>
</dbReference>